<dbReference type="PANTHER" id="PTHR22743">
    <property type="entry name" value="MEPRIN/TRAF-LIKE MATH FAMILY-C.ELEGANS"/>
    <property type="match status" value="1"/>
</dbReference>
<evidence type="ECO:0000313" key="2">
    <source>
        <dbReference type="EMBL" id="EGT40986.1"/>
    </source>
</evidence>
<dbReference type="eggNOG" id="KOG4430">
    <property type="taxonomic scope" value="Eukaryota"/>
</dbReference>
<dbReference type="InterPro" id="IPR052664">
    <property type="entry name" value="BTB-MATH_domain_protein"/>
</dbReference>
<dbReference type="AlphaFoldDB" id="G0MQ56"/>
<dbReference type="PROSITE" id="PS50097">
    <property type="entry name" value="BTB"/>
    <property type="match status" value="1"/>
</dbReference>
<keyword evidence="3" id="KW-1185">Reference proteome</keyword>
<dbReference type="OrthoDB" id="6130897at2759"/>
<dbReference type="CDD" id="cd18186">
    <property type="entry name" value="BTB_POZ_ZBTB_KLHL-like"/>
    <property type="match status" value="1"/>
</dbReference>
<dbReference type="SUPFAM" id="SSF54695">
    <property type="entry name" value="POZ domain"/>
    <property type="match status" value="1"/>
</dbReference>
<name>G0MQ56_CAEBE</name>
<accession>G0MQ56</accession>
<dbReference type="Proteomes" id="UP000008068">
    <property type="component" value="Unassembled WGS sequence"/>
</dbReference>
<proteinExistence type="predicted"/>
<evidence type="ECO:0000259" key="1">
    <source>
        <dbReference type="PROSITE" id="PS50097"/>
    </source>
</evidence>
<protein>
    <recommendedName>
        <fullName evidence="1">BTB domain-containing protein</fullName>
    </recommendedName>
</protein>
<dbReference type="InterPro" id="IPR000210">
    <property type="entry name" value="BTB/POZ_dom"/>
</dbReference>
<dbReference type="HOGENOM" id="CLU_1215703_0_0_1"/>
<dbReference type="SMART" id="SM00225">
    <property type="entry name" value="BTB"/>
    <property type="match status" value="1"/>
</dbReference>
<organism evidence="3">
    <name type="scientific">Caenorhabditis brenneri</name>
    <name type="common">Nematode worm</name>
    <dbReference type="NCBI Taxonomy" id="135651"/>
    <lineage>
        <taxon>Eukaryota</taxon>
        <taxon>Metazoa</taxon>
        <taxon>Ecdysozoa</taxon>
        <taxon>Nematoda</taxon>
        <taxon>Chromadorea</taxon>
        <taxon>Rhabditida</taxon>
        <taxon>Rhabditina</taxon>
        <taxon>Rhabditomorpha</taxon>
        <taxon>Rhabditoidea</taxon>
        <taxon>Rhabditidae</taxon>
        <taxon>Peloderinae</taxon>
        <taxon>Caenorhabditis</taxon>
    </lineage>
</organism>
<dbReference type="InParanoid" id="G0MQ56"/>
<feature type="domain" description="BTB" evidence="1">
    <location>
        <begin position="23"/>
        <end position="82"/>
    </location>
</feature>
<dbReference type="Pfam" id="PF00651">
    <property type="entry name" value="BTB"/>
    <property type="match status" value="1"/>
</dbReference>
<dbReference type="PANTHER" id="PTHR22743:SF165">
    <property type="entry name" value="BTB AND MATH DOMAIN CONTAINING-RELATED"/>
    <property type="match status" value="1"/>
</dbReference>
<sequence length="271" mass="31127">MTGPTPKRQRATLRFDVEDEALNDVCVIVQDVKFYVSKKHLSMHSDHFRDMFSGRLLGKNQKEIVLQDVKDPMDFQRFLELINGIPCLTDDNIDGVSSLAEMLRADIVQDRCLDFLNEKSMMPDWEKLEIAMKYSFMKEYKADIISNIRTPEELQDVIPEDIDQLDKETSNMILKKSLALHRAPPVPAYNNPPANPRLNFSGGLFEPLPFAPTVQPQFRNELFIDVNPPPRNVPAPSPQPQIQVQDPVIFQVNDERILEQIRLLRFAGLLN</sequence>
<dbReference type="STRING" id="135651.G0MQ56"/>
<reference evidence="3" key="1">
    <citation type="submission" date="2011-07" db="EMBL/GenBank/DDBJ databases">
        <authorList>
            <consortium name="Caenorhabditis brenneri Sequencing and Analysis Consortium"/>
            <person name="Wilson R.K."/>
        </authorList>
    </citation>
    <scope>NUCLEOTIDE SEQUENCE [LARGE SCALE GENOMIC DNA]</scope>
    <source>
        <strain evidence="3">PB2801</strain>
    </source>
</reference>
<gene>
    <name evidence="2" type="ORF">CAEBREN_05874</name>
</gene>
<evidence type="ECO:0000313" key="3">
    <source>
        <dbReference type="Proteomes" id="UP000008068"/>
    </source>
</evidence>
<dbReference type="Gene3D" id="3.30.710.10">
    <property type="entry name" value="Potassium Channel Kv1.1, Chain A"/>
    <property type="match status" value="1"/>
</dbReference>
<dbReference type="InterPro" id="IPR011333">
    <property type="entry name" value="SKP1/BTB/POZ_sf"/>
</dbReference>
<dbReference type="EMBL" id="GL379806">
    <property type="protein sequence ID" value="EGT40986.1"/>
    <property type="molecule type" value="Genomic_DNA"/>
</dbReference>